<dbReference type="PANTHER" id="PTHR46038">
    <property type="entry name" value="EXPRESSED PROTEIN-RELATED"/>
    <property type="match status" value="1"/>
</dbReference>
<accession>A0AAV8GM71</accession>
<feature type="transmembrane region" description="Helical" evidence="1">
    <location>
        <begin position="12"/>
        <end position="30"/>
    </location>
</feature>
<evidence type="ECO:0000256" key="1">
    <source>
        <dbReference type="SAM" id="Phobius"/>
    </source>
</evidence>
<sequence>MKFKTDIQVQLPMFCVGGFVAALLILSIHYTKLGDDKSPEVVTVTSGSHNMAVESFTLGVNSPLAPPMSKENLPNNSASTSEQVQKADQDPLAEVLKSAAMEGNTVILTQANEAWMAPNSLFDLFLEGFHVGEGIEHLLNHLVVVTEDKKGFEKCKTVHKYCYFLKTKKRNIGKEKVYMSKEYLVTMWARNKFQRRILKLGYNFLYTDMDILWLRNPLRHIAITSDLAFASDFFYGDEDSIETSTPNGGFMYVKSSNKTVQFFKSWYEQRVNYPDQHDQYVLNQIKVEFTKRFQVRMQFVNSLYTAGFCEMSKDISKVCTVHANCCVTIGAKLQDLRSILEDWKTYKSIPPWVKEKENFRFRDHGICLHPMGK</sequence>
<dbReference type="InterPro" id="IPR005069">
    <property type="entry name" value="Nucl-diP-sugar_transferase"/>
</dbReference>
<protein>
    <submittedName>
        <fullName evidence="3">Nucleotide-diphospho-sugar transferase family protein</fullName>
    </submittedName>
</protein>
<name>A0AAV8GM71_9POAL</name>
<keyword evidence="1" id="KW-1133">Transmembrane helix</keyword>
<proteinExistence type="predicted"/>
<feature type="domain" description="Nucleotide-diphospho-sugar transferase" evidence="2">
    <location>
        <begin position="137"/>
        <end position="336"/>
    </location>
</feature>
<dbReference type="Pfam" id="PF03407">
    <property type="entry name" value="Nucleotid_trans"/>
    <property type="match status" value="1"/>
</dbReference>
<comment type="caution">
    <text evidence="3">The sequence shown here is derived from an EMBL/GenBank/DDBJ whole genome shotgun (WGS) entry which is preliminary data.</text>
</comment>
<dbReference type="EMBL" id="JAMFTS010000001">
    <property type="protein sequence ID" value="KAJ4805359.1"/>
    <property type="molecule type" value="Genomic_DNA"/>
</dbReference>
<keyword evidence="3" id="KW-0808">Transferase</keyword>
<keyword evidence="1" id="KW-0472">Membrane</keyword>
<dbReference type="Proteomes" id="UP001140206">
    <property type="component" value="Chromosome 1"/>
</dbReference>
<reference evidence="3" key="1">
    <citation type="submission" date="2022-08" db="EMBL/GenBank/DDBJ databases">
        <authorList>
            <person name="Marques A."/>
        </authorList>
    </citation>
    <scope>NUCLEOTIDE SEQUENCE</scope>
    <source>
        <strain evidence="3">RhyPub2mFocal</strain>
        <tissue evidence="3">Leaves</tissue>
    </source>
</reference>
<organism evidence="3 4">
    <name type="scientific">Rhynchospora pubera</name>
    <dbReference type="NCBI Taxonomy" id="906938"/>
    <lineage>
        <taxon>Eukaryota</taxon>
        <taxon>Viridiplantae</taxon>
        <taxon>Streptophyta</taxon>
        <taxon>Embryophyta</taxon>
        <taxon>Tracheophyta</taxon>
        <taxon>Spermatophyta</taxon>
        <taxon>Magnoliopsida</taxon>
        <taxon>Liliopsida</taxon>
        <taxon>Poales</taxon>
        <taxon>Cyperaceae</taxon>
        <taxon>Cyperoideae</taxon>
        <taxon>Rhynchosporeae</taxon>
        <taxon>Rhynchospora</taxon>
    </lineage>
</organism>
<dbReference type="GO" id="GO:0016740">
    <property type="term" value="F:transferase activity"/>
    <property type="evidence" value="ECO:0007669"/>
    <property type="project" value="UniProtKB-KW"/>
</dbReference>
<gene>
    <name evidence="3" type="ORF">LUZ62_017925</name>
</gene>
<keyword evidence="4" id="KW-1185">Reference proteome</keyword>
<dbReference type="PANTHER" id="PTHR46038:SF13">
    <property type="entry name" value="GLYCOSYLTRANSFERASE"/>
    <property type="match status" value="1"/>
</dbReference>
<evidence type="ECO:0000259" key="2">
    <source>
        <dbReference type="Pfam" id="PF03407"/>
    </source>
</evidence>
<evidence type="ECO:0000313" key="3">
    <source>
        <dbReference type="EMBL" id="KAJ4805359.1"/>
    </source>
</evidence>
<evidence type="ECO:0000313" key="4">
    <source>
        <dbReference type="Proteomes" id="UP001140206"/>
    </source>
</evidence>
<dbReference type="AlphaFoldDB" id="A0AAV8GM71"/>
<dbReference type="InterPro" id="IPR044821">
    <property type="entry name" value="At1g28695/At4g15970-like"/>
</dbReference>
<keyword evidence="1" id="KW-0812">Transmembrane</keyword>